<keyword evidence="3" id="KW-1185">Reference proteome</keyword>
<dbReference type="PANTHER" id="PTHR17985:SF8">
    <property type="entry name" value="TRANSPORT AND GOLGI ORGANIZATION PROTEIN 2 HOMOLOG"/>
    <property type="match status" value="1"/>
</dbReference>
<dbReference type="GO" id="GO:0007030">
    <property type="term" value="P:Golgi organization"/>
    <property type="evidence" value="ECO:0007669"/>
    <property type="project" value="TreeGrafter"/>
</dbReference>
<evidence type="ECO:0000313" key="3">
    <source>
        <dbReference type="Proteomes" id="UP000807504"/>
    </source>
</evidence>
<dbReference type="GO" id="GO:0009306">
    <property type="term" value="P:protein secretion"/>
    <property type="evidence" value="ECO:0007669"/>
    <property type="project" value="TreeGrafter"/>
</dbReference>
<feature type="region of interest" description="Disordered" evidence="1">
    <location>
        <begin position="1"/>
        <end position="42"/>
    </location>
</feature>
<comment type="caution">
    <text evidence="2">The sequence shown here is derived from an EMBL/GenBank/DDBJ whole genome shotgun (WGS) entry which is preliminary data.</text>
</comment>
<dbReference type="AlphaFoldDB" id="A0A8T0FMD6"/>
<dbReference type="InterPro" id="IPR008551">
    <property type="entry name" value="TANGO2"/>
</dbReference>
<protein>
    <submittedName>
        <fullName evidence="2">Transport and Golgi organization 2 like protein</fullName>
    </submittedName>
</protein>
<dbReference type="Proteomes" id="UP000807504">
    <property type="component" value="Unassembled WGS sequence"/>
</dbReference>
<proteinExistence type="predicted"/>
<feature type="compositionally biased region" description="Low complexity" evidence="1">
    <location>
        <begin position="66"/>
        <end position="82"/>
    </location>
</feature>
<reference evidence="2" key="1">
    <citation type="journal article" date="2020" name="bioRxiv">
        <title>Chromosome-level reference genome of the European wasp spider Argiope bruennichi: a resource for studies on range expansion and evolutionary adaptation.</title>
        <authorList>
            <person name="Sheffer M.M."/>
            <person name="Hoppe A."/>
            <person name="Krehenwinkel H."/>
            <person name="Uhl G."/>
            <person name="Kuss A.W."/>
            <person name="Jensen L."/>
            <person name="Jensen C."/>
            <person name="Gillespie R.G."/>
            <person name="Hoff K.J."/>
            <person name="Prost S."/>
        </authorList>
    </citation>
    <scope>NUCLEOTIDE SEQUENCE</scope>
</reference>
<reference evidence="2" key="2">
    <citation type="submission" date="2020-06" db="EMBL/GenBank/DDBJ databases">
        <authorList>
            <person name="Sheffer M."/>
        </authorList>
    </citation>
    <scope>NUCLEOTIDE SEQUENCE</scope>
</reference>
<sequence length="440" mass="49745">MDNFPVDRSSPVPSHDIPLPKNVDSTTPFPLENPSYNLEDRNDVQNELIFKETAVVDQKVRENKNVTKSSKSPKKSSLTSKRTVGKSSKPSVRGAKKITKTKASRNKSPVKKKAATKKEKKPRKSSEKAELKYQKTRPVTRTALLSISIAMCLLTFYLNPNASETELYLVLVNVRDEIYNRPTKLADFWEQYPQVIGGMDMEPGKEGGTWLAMNKKGKIGALLNILQPDEEILPGKKGRGFLAVDYVVGDQDCFTYLNDVSREGKDYNEFLLVAIEFSSLKVPKIACYTNSSSLPPVLLEPGIHSFGNSIEREQPWPKVPKLKEKFSEVIEKYPSIFQKDDLLNELFALLQDRTRYSVDDNMKKQGKSKTLDFLEKLSAIHVNIPEANYGSRCHTVILIDGSGKVDYYERSRPQHIQSVGDEQWVLTHHSFKLDLMSTAL</sequence>
<dbReference type="EMBL" id="JABXBU010000003">
    <property type="protein sequence ID" value="KAF8792211.1"/>
    <property type="molecule type" value="Genomic_DNA"/>
</dbReference>
<organism evidence="2 3">
    <name type="scientific">Argiope bruennichi</name>
    <name type="common">Wasp spider</name>
    <name type="synonym">Aranea bruennichi</name>
    <dbReference type="NCBI Taxonomy" id="94029"/>
    <lineage>
        <taxon>Eukaryota</taxon>
        <taxon>Metazoa</taxon>
        <taxon>Ecdysozoa</taxon>
        <taxon>Arthropoda</taxon>
        <taxon>Chelicerata</taxon>
        <taxon>Arachnida</taxon>
        <taxon>Araneae</taxon>
        <taxon>Araneomorphae</taxon>
        <taxon>Entelegynae</taxon>
        <taxon>Araneoidea</taxon>
        <taxon>Araneidae</taxon>
        <taxon>Argiope</taxon>
    </lineage>
</organism>
<feature type="region of interest" description="Disordered" evidence="1">
    <location>
        <begin position="57"/>
        <end position="133"/>
    </location>
</feature>
<gene>
    <name evidence="2" type="ORF">HNY73_003838</name>
</gene>
<dbReference type="Pfam" id="PF05742">
    <property type="entry name" value="TANGO2"/>
    <property type="match status" value="1"/>
</dbReference>
<feature type="compositionally biased region" description="Basic residues" evidence="1">
    <location>
        <begin position="94"/>
        <end position="123"/>
    </location>
</feature>
<dbReference type="PANTHER" id="PTHR17985">
    <property type="entry name" value="SER/THR-RICH PROTEIN T10 IN DGCR REGION"/>
    <property type="match status" value="1"/>
</dbReference>
<feature type="compositionally biased region" description="Basic and acidic residues" evidence="1">
    <location>
        <begin position="124"/>
        <end position="133"/>
    </location>
</feature>
<evidence type="ECO:0000256" key="1">
    <source>
        <dbReference type="SAM" id="MobiDB-lite"/>
    </source>
</evidence>
<name>A0A8T0FMD6_ARGBR</name>
<evidence type="ECO:0000313" key="2">
    <source>
        <dbReference type="EMBL" id="KAF8792211.1"/>
    </source>
</evidence>
<accession>A0A8T0FMD6</accession>
<dbReference type="GO" id="GO:0005794">
    <property type="term" value="C:Golgi apparatus"/>
    <property type="evidence" value="ECO:0007669"/>
    <property type="project" value="TreeGrafter"/>
</dbReference>